<keyword evidence="3" id="KW-1185">Reference proteome</keyword>
<feature type="coiled-coil region" evidence="1">
    <location>
        <begin position="55"/>
        <end position="101"/>
    </location>
</feature>
<gene>
    <name evidence="2" type="ORF">AWC38_SpisGene21750</name>
</gene>
<evidence type="ECO:0000313" key="3">
    <source>
        <dbReference type="Proteomes" id="UP000225706"/>
    </source>
</evidence>
<organism evidence="2 3">
    <name type="scientific">Stylophora pistillata</name>
    <name type="common">Smooth cauliflower coral</name>
    <dbReference type="NCBI Taxonomy" id="50429"/>
    <lineage>
        <taxon>Eukaryota</taxon>
        <taxon>Metazoa</taxon>
        <taxon>Cnidaria</taxon>
        <taxon>Anthozoa</taxon>
        <taxon>Hexacorallia</taxon>
        <taxon>Scleractinia</taxon>
        <taxon>Astrocoeniina</taxon>
        <taxon>Pocilloporidae</taxon>
        <taxon>Stylophora</taxon>
    </lineage>
</organism>
<evidence type="ECO:0000256" key="1">
    <source>
        <dbReference type="SAM" id="Coils"/>
    </source>
</evidence>
<dbReference type="EMBL" id="LSMT01000837">
    <property type="protein sequence ID" value="PFX14120.1"/>
    <property type="molecule type" value="Genomic_DNA"/>
</dbReference>
<name>A0A2B4RC79_STYPI</name>
<proteinExistence type="predicted"/>
<sequence>MSFCSRVFWLSVLPKWESAYFKSTIDPGWAPSLKLGHNNVTEKVIVEVVVRNDRAEHRETKKRKIQEEAEALAARKEVERHKAERLEAERLEAEKVQSEQNSASEISGKNCKKSLAERQICSIARRVDCEKFLSDQPDDATLATQQTWT</sequence>
<dbReference type="AlphaFoldDB" id="A0A2B4RC79"/>
<evidence type="ECO:0000313" key="2">
    <source>
        <dbReference type="EMBL" id="PFX14120.1"/>
    </source>
</evidence>
<reference evidence="3" key="1">
    <citation type="journal article" date="2017" name="bioRxiv">
        <title>Comparative analysis of the genomes of Stylophora pistillata and Acropora digitifera provides evidence for extensive differences between species of corals.</title>
        <authorList>
            <person name="Voolstra C.R."/>
            <person name="Li Y."/>
            <person name="Liew Y.J."/>
            <person name="Baumgarten S."/>
            <person name="Zoccola D."/>
            <person name="Flot J.-F."/>
            <person name="Tambutte S."/>
            <person name="Allemand D."/>
            <person name="Aranda M."/>
        </authorList>
    </citation>
    <scope>NUCLEOTIDE SEQUENCE [LARGE SCALE GENOMIC DNA]</scope>
</reference>
<protein>
    <submittedName>
        <fullName evidence="2">Uncharacterized protein</fullName>
    </submittedName>
</protein>
<accession>A0A2B4RC79</accession>
<comment type="caution">
    <text evidence="2">The sequence shown here is derived from an EMBL/GenBank/DDBJ whole genome shotgun (WGS) entry which is preliminary data.</text>
</comment>
<dbReference type="Proteomes" id="UP000225706">
    <property type="component" value="Unassembled WGS sequence"/>
</dbReference>
<keyword evidence="1" id="KW-0175">Coiled coil</keyword>